<dbReference type="RefSeq" id="YP_004251066.1">
    <property type="nucleotide sequence ID" value="NC_015157.1"/>
</dbReference>
<name>F1D1E7_9CAUD</name>
<protein>
    <submittedName>
        <fullName evidence="3">Uncharacterized protein ORF124</fullName>
    </submittedName>
</protein>
<keyword evidence="4" id="KW-1185">Reference proteome</keyword>
<dbReference type="GeneID" id="10228604"/>
<dbReference type="EMBL" id="HQ641347">
    <property type="protein sequence ID" value="ADX87941.1"/>
    <property type="molecule type" value="Genomic_DNA"/>
</dbReference>
<feature type="coiled-coil region" evidence="1">
    <location>
        <begin position="279"/>
        <end position="313"/>
    </location>
</feature>
<evidence type="ECO:0000256" key="1">
    <source>
        <dbReference type="SAM" id="Coils"/>
    </source>
</evidence>
<dbReference type="Pfam" id="PF26210">
    <property type="entry name" value="Phage_phiTE_211"/>
    <property type="match status" value="1"/>
</dbReference>
<reference evidence="3 4" key="1">
    <citation type="journal article" date="2011" name="MBio">
        <title>Evidence of a dominant lineage of Vibrio cholerae-specific lytic bacteriophages shed by cholera patients over a 10-year period in Dhaka, Bangladesh.</title>
        <authorList>
            <person name="Seed K.D."/>
            <person name="Bodi K.L."/>
            <person name="Kropinski A.M."/>
            <person name="Ackermann H.W."/>
            <person name="Calderwood S.B."/>
            <person name="Qadri F."/>
            <person name="Camilli A."/>
        </authorList>
    </citation>
    <scope>NUCLEOTIDE SEQUENCE [LARGE SCALE GENOMIC DNA]</scope>
</reference>
<dbReference type="OrthoDB" id="16169at10239"/>
<feature type="compositionally biased region" description="Basic and acidic residues" evidence="2">
    <location>
        <begin position="193"/>
        <end position="204"/>
    </location>
</feature>
<sequence>MDLDKYSEVTDLNFDKPNPHLAICHKSQGYSANLRPEALLFKSGNPVPTKEIIKSLEGVVSEQELIKMTYRNMKSSLEETLEKFLRENISSNGEYIWVEVVDFNDDMVAFHFQGTLWAVNYTATEDGIVTLGEDLREASHRELYVDSETGEELIKASFWVQEKNPKTEEEKSSDDSGEIEGEGQESDSQDTPVKLEEGNDMTDKVDVQNLSAEELLKSTVFQELMKAQREAWEAEKEAELQKAARDAQTTELVKSLSFVDESGVEELVKALIGAEDTVAAELVKAMSAAQDKIEALEAEVVKAQEEVVKVKEEFGNPSAIRGEPKGKTSPNLSERQSELEKAVAATLAKKQAK</sequence>
<evidence type="ECO:0000313" key="3">
    <source>
        <dbReference type="EMBL" id="ADX87941.1"/>
    </source>
</evidence>
<proteinExistence type="predicted"/>
<accession>F1D1E7</accession>
<dbReference type="InterPro" id="IPR058894">
    <property type="entry name" value="PhiTE_211_coil-containing-like"/>
</dbReference>
<gene>
    <name evidence="3" type="primary">ORF124</name>
</gene>
<organism evidence="3 4">
    <name type="scientific">Vibrio phage ICP1</name>
    <dbReference type="NCBI Taxonomy" id="979525"/>
    <lineage>
        <taxon>Viruses</taxon>
        <taxon>Duplodnaviria</taxon>
        <taxon>Heunggongvirae</taxon>
        <taxon>Uroviricota</taxon>
        <taxon>Caudoviricetes</taxon>
        <taxon>Mohonavirus</taxon>
        <taxon>Mohonavirus ICP1</taxon>
    </lineage>
</organism>
<dbReference type="KEGG" id="vg:10228604"/>
<feature type="compositionally biased region" description="Basic and acidic residues" evidence="2">
    <location>
        <begin position="163"/>
        <end position="174"/>
    </location>
</feature>
<evidence type="ECO:0000256" key="2">
    <source>
        <dbReference type="SAM" id="MobiDB-lite"/>
    </source>
</evidence>
<feature type="region of interest" description="Disordered" evidence="2">
    <location>
        <begin position="313"/>
        <end position="353"/>
    </location>
</feature>
<feature type="region of interest" description="Disordered" evidence="2">
    <location>
        <begin position="159"/>
        <end position="204"/>
    </location>
</feature>
<dbReference type="Proteomes" id="UP000007502">
    <property type="component" value="Segment"/>
</dbReference>
<keyword evidence="1" id="KW-0175">Coiled coil</keyword>
<evidence type="ECO:0000313" key="4">
    <source>
        <dbReference type="Proteomes" id="UP000007502"/>
    </source>
</evidence>
<feature type="compositionally biased region" description="Acidic residues" evidence="2">
    <location>
        <begin position="175"/>
        <end position="188"/>
    </location>
</feature>